<proteinExistence type="predicted"/>
<dbReference type="Proteomes" id="UP000077280">
    <property type="component" value="Unassembled WGS sequence"/>
</dbReference>
<keyword evidence="2" id="KW-1185">Reference proteome</keyword>
<evidence type="ECO:0008006" key="3">
    <source>
        <dbReference type="Google" id="ProtNLM"/>
    </source>
</evidence>
<protein>
    <recommendedName>
        <fullName evidence="3">Transposase</fullName>
    </recommendedName>
</protein>
<gene>
    <name evidence="1" type="ORF">A7K95_06310</name>
</gene>
<evidence type="ECO:0000313" key="1">
    <source>
        <dbReference type="EMBL" id="OAD64125.1"/>
    </source>
</evidence>
<sequence>MYEILLVKINRQLNQKLRTIQKLAVIYIKIINLKRSSSLQAIQIFNKTVKNTVSKLRAELKIII</sequence>
<accession>A0ABX2UG13</accession>
<reference evidence="1 2" key="1">
    <citation type="submission" date="2016-05" db="EMBL/GenBank/DDBJ databases">
        <title>Draft genome sequence of Pediococcus parvulus 2.6, a probiotic beta-glucan producer strain.</title>
        <authorList>
            <person name="Mohedano M.L."/>
            <person name="Perez-Ramos A."/>
            <person name="Duenas M.T."/>
            <person name="Lamontanara A."/>
            <person name="Orru L."/>
            <person name="Spano G."/>
            <person name="Capozzi V."/>
            <person name="Lopez P."/>
        </authorList>
    </citation>
    <scope>NUCLEOTIDE SEQUENCE [LARGE SCALE GENOMIC DNA]</scope>
    <source>
        <strain evidence="1 2">2.6</strain>
    </source>
</reference>
<evidence type="ECO:0000313" key="2">
    <source>
        <dbReference type="Proteomes" id="UP000077280"/>
    </source>
</evidence>
<comment type="caution">
    <text evidence="1">The sequence shown here is derived from an EMBL/GenBank/DDBJ whole genome shotgun (WGS) entry which is preliminary data.</text>
</comment>
<dbReference type="EMBL" id="LXND01000043">
    <property type="protein sequence ID" value="OAD64125.1"/>
    <property type="molecule type" value="Genomic_DNA"/>
</dbReference>
<organism evidence="1 2">
    <name type="scientific">Pediococcus parvulus</name>
    <dbReference type="NCBI Taxonomy" id="54062"/>
    <lineage>
        <taxon>Bacteria</taxon>
        <taxon>Bacillati</taxon>
        <taxon>Bacillota</taxon>
        <taxon>Bacilli</taxon>
        <taxon>Lactobacillales</taxon>
        <taxon>Lactobacillaceae</taxon>
        <taxon>Pediococcus</taxon>
    </lineage>
</organism>
<name>A0ABX2UG13_9LACO</name>